<name>A0ABQ7QDU0_PLUXY</name>
<feature type="region of interest" description="Disordered" evidence="1">
    <location>
        <begin position="1"/>
        <end position="63"/>
    </location>
</feature>
<sequence length="135" mass="14627">MQRPSRAGRRQLDRTTLVIPARHPLARQASNDWVPAAPRATPLPSLAPPNGAPRVARLPRAGGARRHNALFFRRGRGVRRRRHTSGRRGVRGAGSSANLVNAARGGDAANTPPPPPPPSPLPPPSNWTRFRSFIN</sequence>
<keyword evidence="3" id="KW-1185">Reference proteome</keyword>
<evidence type="ECO:0000313" key="2">
    <source>
        <dbReference type="EMBL" id="KAG7303382.1"/>
    </source>
</evidence>
<evidence type="ECO:0000313" key="3">
    <source>
        <dbReference type="Proteomes" id="UP000823941"/>
    </source>
</evidence>
<gene>
    <name evidence="2" type="ORF">JYU34_011873</name>
</gene>
<feature type="compositionally biased region" description="Basic residues" evidence="1">
    <location>
        <begin position="76"/>
        <end position="90"/>
    </location>
</feature>
<accession>A0ABQ7QDU0</accession>
<organism evidence="2 3">
    <name type="scientific">Plutella xylostella</name>
    <name type="common">Diamondback moth</name>
    <name type="synonym">Plutella maculipennis</name>
    <dbReference type="NCBI Taxonomy" id="51655"/>
    <lineage>
        <taxon>Eukaryota</taxon>
        <taxon>Metazoa</taxon>
        <taxon>Ecdysozoa</taxon>
        <taxon>Arthropoda</taxon>
        <taxon>Hexapoda</taxon>
        <taxon>Insecta</taxon>
        <taxon>Pterygota</taxon>
        <taxon>Neoptera</taxon>
        <taxon>Endopterygota</taxon>
        <taxon>Lepidoptera</taxon>
        <taxon>Glossata</taxon>
        <taxon>Ditrysia</taxon>
        <taxon>Yponomeutoidea</taxon>
        <taxon>Plutellidae</taxon>
        <taxon>Plutella</taxon>
    </lineage>
</organism>
<feature type="compositionally biased region" description="Polar residues" evidence="1">
    <location>
        <begin position="126"/>
        <end position="135"/>
    </location>
</feature>
<evidence type="ECO:0000256" key="1">
    <source>
        <dbReference type="SAM" id="MobiDB-lite"/>
    </source>
</evidence>
<dbReference type="EMBL" id="JAHIBW010000016">
    <property type="protein sequence ID" value="KAG7303382.1"/>
    <property type="molecule type" value="Genomic_DNA"/>
</dbReference>
<protein>
    <submittedName>
        <fullName evidence="2">Uncharacterized protein</fullName>
    </submittedName>
</protein>
<feature type="compositionally biased region" description="Pro residues" evidence="1">
    <location>
        <begin position="111"/>
        <end position="125"/>
    </location>
</feature>
<dbReference type="Proteomes" id="UP000823941">
    <property type="component" value="Chromosome 16"/>
</dbReference>
<proteinExistence type="predicted"/>
<comment type="caution">
    <text evidence="2">The sequence shown here is derived from an EMBL/GenBank/DDBJ whole genome shotgun (WGS) entry which is preliminary data.</text>
</comment>
<feature type="region of interest" description="Disordered" evidence="1">
    <location>
        <begin position="76"/>
        <end position="135"/>
    </location>
</feature>
<reference evidence="2 3" key="1">
    <citation type="submission" date="2021-06" db="EMBL/GenBank/DDBJ databases">
        <title>A haploid diamondback moth (Plutella xylostella L.) genome assembly resolves 31 chromosomes and identifies a diamide resistance mutation.</title>
        <authorList>
            <person name="Ward C.M."/>
            <person name="Perry K.D."/>
            <person name="Baker G."/>
            <person name="Powis K."/>
            <person name="Heckel D.G."/>
            <person name="Baxter S.W."/>
        </authorList>
    </citation>
    <scope>NUCLEOTIDE SEQUENCE [LARGE SCALE GENOMIC DNA]</scope>
    <source>
        <strain evidence="2 3">LV</strain>
        <tissue evidence="2">Single pupa</tissue>
    </source>
</reference>